<dbReference type="GO" id="GO:0000976">
    <property type="term" value="F:transcription cis-regulatory region binding"/>
    <property type="evidence" value="ECO:0007669"/>
    <property type="project" value="TreeGrafter"/>
</dbReference>
<dbReference type="PRINTS" id="PR00455">
    <property type="entry name" value="HTHTETR"/>
</dbReference>
<dbReference type="InterPro" id="IPR009057">
    <property type="entry name" value="Homeodomain-like_sf"/>
</dbReference>
<keyword evidence="3" id="KW-0804">Transcription</keyword>
<evidence type="ECO:0000256" key="1">
    <source>
        <dbReference type="ARBA" id="ARBA00023015"/>
    </source>
</evidence>
<evidence type="ECO:0000256" key="3">
    <source>
        <dbReference type="ARBA" id="ARBA00023163"/>
    </source>
</evidence>
<evidence type="ECO:0000313" key="6">
    <source>
        <dbReference type="EMBL" id="RAK55524.1"/>
    </source>
</evidence>
<sequence>MTASGTTARRSTRKAKGDGHLRRAEILEAAERIFVAEGYEGATIRKIADEVGVSSTALYMHFPDKSAILLEICERVFTTLLERNREIAAKPIDAVQRTRMMLDAYMRWGIAHPNAYQLVYSVPRPAGTWPVDAESEAAAQCYVVFSGVVREIAAEGRLRNGTADSAAQVLWMACHGVVALIAARPNFEWADRDELIALTLDGLMNGMVVD</sequence>
<evidence type="ECO:0000256" key="2">
    <source>
        <dbReference type="ARBA" id="ARBA00023125"/>
    </source>
</evidence>
<name>A0A328APV0_9CAUL</name>
<keyword evidence="1" id="KW-0805">Transcription regulation</keyword>
<dbReference type="InterPro" id="IPR001647">
    <property type="entry name" value="HTH_TetR"/>
</dbReference>
<dbReference type="Pfam" id="PF13305">
    <property type="entry name" value="TetR_C_33"/>
    <property type="match status" value="1"/>
</dbReference>
<dbReference type="InterPro" id="IPR025996">
    <property type="entry name" value="MT1864/Rv1816-like_C"/>
</dbReference>
<dbReference type="SUPFAM" id="SSF46689">
    <property type="entry name" value="Homeodomain-like"/>
    <property type="match status" value="1"/>
</dbReference>
<evidence type="ECO:0000256" key="4">
    <source>
        <dbReference type="PROSITE-ProRule" id="PRU00335"/>
    </source>
</evidence>
<dbReference type="PROSITE" id="PS01081">
    <property type="entry name" value="HTH_TETR_1"/>
    <property type="match status" value="1"/>
</dbReference>
<accession>A0A328APV0</accession>
<dbReference type="PANTHER" id="PTHR30055:SF212">
    <property type="entry name" value="TETR-FAMILY FAMILY TRANSCRIPTIONAL REGULATOR"/>
    <property type="match status" value="1"/>
</dbReference>
<protein>
    <submittedName>
        <fullName evidence="6">TetR/AcrR family transcriptional regulator</fullName>
    </submittedName>
</protein>
<dbReference type="Gene3D" id="1.10.357.10">
    <property type="entry name" value="Tetracycline Repressor, domain 2"/>
    <property type="match status" value="1"/>
</dbReference>
<comment type="caution">
    <text evidence="6">The sequence shown here is derived from an EMBL/GenBank/DDBJ whole genome shotgun (WGS) entry which is preliminary data.</text>
</comment>
<dbReference type="PROSITE" id="PS50977">
    <property type="entry name" value="HTH_TETR_2"/>
    <property type="match status" value="1"/>
</dbReference>
<dbReference type="InterPro" id="IPR023772">
    <property type="entry name" value="DNA-bd_HTH_TetR-type_CS"/>
</dbReference>
<dbReference type="OrthoDB" id="7056813at2"/>
<dbReference type="AlphaFoldDB" id="A0A328APV0"/>
<evidence type="ECO:0000313" key="7">
    <source>
        <dbReference type="Proteomes" id="UP000249254"/>
    </source>
</evidence>
<reference evidence="7" key="1">
    <citation type="submission" date="2018-05" db="EMBL/GenBank/DDBJ databases">
        <authorList>
            <person name="Li X."/>
        </authorList>
    </citation>
    <scope>NUCLEOTIDE SEQUENCE [LARGE SCALE GENOMIC DNA]</scope>
    <source>
        <strain evidence="7">LX32</strain>
    </source>
</reference>
<dbReference type="InterPro" id="IPR050109">
    <property type="entry name" value="HTH-type_TetR-like_transc_reg"/>
</dbReference>
<proteinExistence type="predicted"/>
<feature type="domain" description="HTH tetR-type" evidence="5">
    <location>
        <begin position="20"/>
        <end position="80"/>
    </location>
</feature>
<keyword evidence="2 4" id="KW-0238">DNA-binding</keyword>
<dbReference type="RefSeq" id="WP_111529272.1">
    <property type="nucleotide sequence ID" value="NZ_JBHRSG010000003.1"/>
</dbReference>
<dbReference type="PANTHER" id="PTHR30055">
    <property type="entry name" value="HTH-TYPE TRANSCRIPTIONAL REGULATOR RUTR"/>
    <property type="match status" value="1"/>
</dbReference>
<evidence type="ECO:0000259" key="5">
    <source>
        <dbReference type="PROSITE" id="PS50977"/>
    </source>
</evidence>
<feature type="DNA-binding region" description="H-T-H motif" evidence="4">
    <location>
        <begin position="43"/>
        <end position="62"/>
    </location>
</feature>
<gene>
    <name evidence="6" type="ORF">DJ017_13885</name>
</gene>
<dbReference type="EMBL" id="QFYQ01000001">
    <property type="protein sequence ID" value="RAK55524.1"/>
    <property type="molecule type" value="Genomic_DNA"/>
</dbReference>
<dbReference type="GO" id="GO:0003700">
    <property type="term" value="F:DNA-binding transcription factor activity"/>
    <property type="evidence" value="ECO:0007669"/>
    <property type="project" value="TreeGrafter"/>
</dbReference>
<dbReference type="Pfam" id="PF00440">
    <property type="entry name" value="TetR_N"/>
    <property type="match status" value="1"/>
</dbReference>
<organism evidence="6 7">
    <name type="scientific">Phenylobacterium soli</name>
    <dbReference type="NCBI Taxonomy" id="2170551"/>
    <lineage>
        <taxon>Bacteria</taxon>
        <taxon>Pseudomonadati</taxon>
        <taxon>Pseudomonadota</taxon>
        <taxon>Alphaproteobacteria</taxon>
        <taxon>Caulobacterales</taxon>
        <taxon>Caulobacteraceae</taxon>
        <taxon>Phenylobacterium</taxon>
    </lineage>
</organism>
<dbReference type="SUPFAM" id="SSF48498">
    <property type="entry name" value="Tetracyclin repressor-like, C-terminal domain"/>
    <property type="match status" value="1"/>
</dbReference>
<dbReference type="Proteomes" id="UP000249254">
    <property type="component" value="Unassembled WGS sequence"/>
</dbReference>
<dbReference type="InterPro" id="IPR036271">
    <property type="entry name" value="Tet_transcr_reg_TetR-rel_C_sf"/>
</dbReference>
<keyword evidence="7" id="KW-1185">Reference proteome</keyword>